<dbReference type="InterPro" id="IPR023214">
    <property type="entry name" value="HAD_sf"/>
</dbReference>
<dbReference type="PANTHER" id="PTHR10000">
    <property type="entry name" value="PHOSPHOSERINE PHOSPHATASE"/>
    <property type="match status" value="1"/>
</dbReference>
<dbReference type="SUPFAM" id="SSF56784">
    <property type="entry name" value="HAD-like"/>
    <property type="match status" value="1"/>
</dbReference>
<dbReference type="GO" id="GO:0005829">
    <property type="term" value="C:cytosol"/>
    <property type="evidence" value="ECO:0007669"/>
    <property type="project" value="TreeGrafter"/>
</dbReference>
<dbReference type="EMBL" id="JABXJJ020000029">
    <property type="protein sequence ID" value="MDI5972192.1"/>
    <property type="molecule type" value="Genomic_DNA"/>
</dbReference>
<gene>
    <name evidence="1" type="ORF">POF50_023130</name>
</gene>
<accession>A0AA90KAJ6</accession>
<name>A0AA90KAJ6_9ACTN</name>
<dbReference type="PANTHER" id="PTHR10000:SF8">
    <property type="entry name" value="HAD SUPERFAMILY HYDROLASE-LIKE, TYPE 3"/>
    <property type="match status" value="1"/>
</dbReference>
<dbReference type="Pfam" id="PF08282">
    <property type="entry name" value="Hydrolase_3"/>
    <property type="match status" value="1"/>
</dbReference>
<sequence>MLTSAVPGLAYDWIVTDLDGTLVDRDLRIVRRSAEALRRYRELGGTVVVATGRNEVSAGLYHRELGLTTPMIVCNGARITDRHSGARLLDLDLGASWQPLRDRLVPALPHGVGAIAFAGERAFVLRQAPVLAEYAGRDRIELREDEPRQAPTKVMLIAERPGLGPLAELAARYCPALRLLQSEATYLEMLPPGAGKGPALRVLAEREGVALDRIAAIGDNPNDTDMLRTAGLGAAVGDGHPQVRAAAGLVVGPCAGGAVADLVEHVIGDRVR</sequence>
<proteinExistence type="predicted"/>
<dbReference type="RefSeq" id="WP_271317506.1">
    <property type="nucleotide sequence ID" value="NZ_JABXJJ020000029.1"/>
</dbReference>
<organism evidence="1">
    <name type="scientific">Streptantibioticus silvisoli</name>
    <dbReference type="NCBI Taxonomy" id="2705255"/>
    <lineage>
        <taxon>Bacteria</taxon>
        <taxon>Bacillati</taxon>
        <taxon>Actinomycetota</taxon>
        <taxon>Actinomycetes</taxon>
        <taxon>Kitasatosporales</taxon>
        <taxon>Streptomycetaceae</taxon>
        <taxon>Streptantibioticus</taxon>
    </lineage>
</organism>
<dbReference type="Gene3D" id="3.30.1240.10">
    <property type="match status" value="1"/>
</dbReference>
<dbReference type="GO" id="GO:0000287">
    <property type="term" value="F:magnesium ion binding"/>
    <property type="evidence" value="ECO:0007669"/>
    <property type="project" value="TreeGrafter"/>
</dbReference>
<dbReference type="AlphaFoldDB" id="A0AA90KAJ6"/>
<dbReference type="InterPro" id="IPR036412">
    <property type="entry name" value="HAD-like_sf"/>
</dbReference>
<keyword evidence="1" id="KW-0378">Hydrolase</keyword>
<dbReference type="GO" id="GO:0016791">
    <property type="term" value="F:phosphatase activity"/>
    <property type="evidence" value="ECO:0007669"/>
    <property type="project" value="TreeGrafter"/>
</dbReference>
<dbReference type="Gene3D" id="3.40.50.1000">
    <property type="entry name" value="HAD superfamily/HAD-like"/>
    <property type="match status" value="1"/>
</dbReference>
<protein>
    <submittedName>
        <fullName evidence="1">HAD hydrolase family protein</fullName>
    </submittedName>
</protein>
<evidence type="ECO:0000313" key="1">
    <source>
        <dbReference type="EMBL" id="MDI5972192.1"/>
    </source>
</evidence>
<comment type="caution">
    <text evidence="1">The sequence shown here is derived from an EMBL/GenBank/DDBJ whole genome shotgun (WGS) entry which is preliminary data.</text>
</comment>
<reference evidence="1" key="1">
    <citation type="submission" date="2023-05" db="EMBL/GenBank/DDBJ databases">
        <title>Streptantibioticus silvisoli sp. nov., acidotolerant actinomycetes 1 from pine litter.</title>
        <authorList>
            <person name="Swiecimska M."/>
            <person name="Golinska P."/>
            <person name="Sangal V."/>
            <person name="Wachnowicz B."/>
            <person name="Goodfellow M."/>
        </authorList>
    </citation>
    <scope>NUCLEOTIDE SEQUENCE</scope>
    <source>
        <strain evidence="1">SL13</strain>
    </source>
</reference>